<dbReference type="SMART" id="SM00198">
    <property type="entry name" value="SCP"/>
    <property type="match status" value="1"/>
</dbReference>
<evidence type="ECO:0000259" key="2">
    <source>
        <dbReference type="SMART" id="SM00198"/>
    </source>
</evidence>
<dbReference type="Gene3D" id="3.40.33.10">
    <property type="entry name" value="CAP"/>
    <property type="match status" value="1"/>
</dbReference>
<dbReference type="SUPFAM" id="SSF55797">
    <property type="entry name" value="PR-1-like"/>
    <property type="match status" value="1"/>
</dbReference>
<feature type="domain" description="SCP" evidence="2">
    <location>
        <begin position="38"/>
        <end position="148"/>
    </location>
</feature>
<dbReference type="Pfam" id="PF00188">
    <property type="entry name" value="CAP"/>
    <property type="match status" value="1"/>
</dbReference>
<dbReference type="InterPro" id="IPR014044">
    <property type="entry name" value="CAP_dom"/>
</dbReference>
<reference evidence="4" key="1">
    <citation type="submission" date="2013-11" db="EMBL/GenBank/DDBJ databases">
        <title>The genomic landscape of the Guanapo guppy.</title>
        <authorList>
            <person name="Kuenstner A."/>
            <person name="Dreyer C."/>
        </authorList>
    </citation>
    <scope>NUCLEOTIDE SEQUENCE</scope>
    <source>
        <strain evidence="4">Guanapo</strain>
    </source>
</reference>
<dbReference type="Gene3D" id="1.10.10.740">
    <property type="entry name" value="Crisp domain"/>
    <property type="match status" value="1"/>
</dbReference>
<dbReference type="AlphaFoldDB" id="A0A3P9NMG8"/>
<dbReference type="GO" id="GO:0005576">
    <property type="term" value="C:extracellular region"/>
    <property type="evidence" value="ECO:0007669"/>
    <property type="project" value="InterPro"/>
</dbReference>
<feature type="compositionally biased region" description="Low complexity" evidence="1">
    <location>
        <begin position="13"/>
        <end position="25"/>
    </location>
</feature>
<reference evidence="3" key="3">
    <citation type="submission" date="2025-09" db="UniProtKB">
        <authorList>
            <consortium name="Ensembl"/>
        </authorList>
    </citation>
    <scope>IDENTIFICATION</scope>
    <source>
        <strain evidence="3">Guanapo</strain>
    </source>
</reference>
<dbReference type="Proteomes" id="UP000242638">
    <property type="component" value="Unassembled WGS sequence"/>
</dbReference>
<dbReference type="Pfam" id="PF08562">
    <property type="entry name" value="Crisp"/>
    <property type="match status" value="1"/>
</dbReference>
<protein>
    <recommendedName>
        <fullName evidence="2">SCP domain-containing protein</fullName>
    </recommendedName>
</protein>
<organism evidence="3 4">
    <name type="scientific">Poecilia reticulata</name>
    <name type="common">Guppy</name>
    <name type="synonym">Acanthophacelus reticulatus</name>
    <dbReference type="NCBI Taxonomy" id="8081"/>
    <lineage>
        <taxon>Eukaryota</taxon>
        <taxon>Metazoa</taxon>
        <taxon>Chordata</taxon>
        <taxon>Craniata</taxon>
        <taxon>Vertebrata</taxon>
        <taxon>Euteleostomi</taxon>
        <taxon>Actinopterygii</taxon>
        <taxon>Neopterygii</taxon>
        <taxon>Teleostei</taxon>
        <taxon>Neoteleostei</taxon>
        <taxon>Acanthomorphata</taxon>
        <taxon>Ovalentaria</taxon>
        <taxon>Atherinomorphae</taxon>
        <taxon>Cyprinodontiformes</taxon>
        <taxon>Poeciliidae</taxon>
        <taxon>Poeciliinae</taxon>
        <taxon>Poecilia</taxon>
    </lineage>
</organism>
<keyword evidence="4" id="KW-1185">Reference proteome</keyword>
<name>A0A3P9NMG8_POERE</name>
<reference evidence="3" key="2">
    <citation type="submission" date="2025-08" db="UniProtKB">
        <authorList>
            <consortium name="Ensembl"/>
        </authorList>
    </citation>
    <scope>IDENTIFICATION</scope>
    <source>
        <strain evidence="3">Guanapo</strain>
    </source>
</reference>
<dbReference type="InterPro" id="IPR013871">
    <property type="entry name" value="Cysteine_rich_secretory"/>
</dbReference>
<dbReference type="PROSITE" id="PS01009">
    <property type="entry name" value="CRISP_1"/>
    <property type="match status" value="1"/>
</dbReference>
<feature type="region of interest" description="Disordered" evidence="1">
    <location>
        <begin position="1"/>
        <end position="25"/>
    </location>
</feature>
<dbReference type="GeneTree" id="ENSGT00940000179620"/>
<evidence type="ECO:0000313" key="3">
    <source>
        <dbReference type="Ensembl" id="ENSPREP00000010755.1"/>
    </source>
</evidence>
<dbReference type="Ensembl" id="ENSPRET00000010881.1">
    <property type="protein sequence ID" value="ENSPREP00000010755.1"/>
    <property type="gene ID" value="ENSPREG00000007326.1"/>
</dbReference>
<dbReference type="InterPro" id="IPR042076">
    <property type="entry name" value="Crisp-like_dom"/>
</dbReference>
<sequence>MHTKTETWRHNKSSSGSSSSSSARLGSARLPLRQLLRDFQSSHLPEPVRVHIAFLHLMASAPSVLMSDAAATTAAAAAARGGRERGGCGENLYMASFKNVWSNAIQAWYNEVADFRYGVRSINGGAVGHYSQVIWATSKNIGNYNLTNPYKSGTSCGDCPSACDRLQPNCNDQQSSCPKPQQQWGCSHSDVASWSPTSCRCTTQIILKSHAL</sequence>
<accession>A0A3P9NMG8</accession>
<evidence type="ECO:0000256" key="1">
    <source>
        <dbReference type="SAM" id="MobiDB-lite"/>
    </source>
</evidence>
<dbReference type="InterPro" id="IPR035940">
    <property type="entry name" value="CAP_sf"/>
</dbReference>
<proteinExistence type="predicted"/>
<evidence type="ECO:0000313" key="4">
    <source>
        <dbReference type="Proteomes" id="UP000242638"/>
    </source>
</evidence>
<dbReference type="InterPro" id="IPR018244">
    <property type="entry name" value="Allrgn_V5/Tpx1_CS"/>
</dbReference>